<keyword evidence="1" id="KW-0175">Coiled coil</keyword>
<keyword evidence="4" id="KW-1185">Reference proteome</keyword>
<evidence type="ECO:0000313" key="4">
    <source>
        <dbReference type="Proteomes" id="UP000266861"/>
    </source>
</evidence>
<evidence type="ECO:0000313" key="3">
    <source>
        <dbReference type="EMBL" id="RHZ74763.1"/>
    </source>
</evidence>
<proteinExistence type="predicted"/>
<feature type="region of interest" description="Disordered" evidence="2">
    <location>
        <begin position="95"/>
        <end position="116"/>
    </location>
</feature>
<evidence type="ECO:0000256" key="1">
    <source>
        <dbReference type="SAM" id="Coils"/>
    </source>
</evidence>
<dbReference type="AlphaFoldDB" id="A0A397IP53"/>
<protein>
    <submittedName>
        <fullName evidence="3">Uncharacterized protein</fullName>
    </submittedName>
</protein>
<accession>A0A397IP53</accession>
<comment type="caution">
    <text evidence="3">The sequence shown here is derived from an EMBL/GenBank/DDBJ whole genome shotgun (WGS) entry which is preliminary data.</text>
</comment>
<dbReference type="EMBL" id="PQFF01000204">
    <property type="protein sequence ID" value="RHZ74763.1"/>
    <property type="molecule type" value="Genomic_DNA"/>
</dbReference>
<dbReference type="Proteomes" id="UP000266861">
    <property type="component" value="Unassembled WGS sequence"/>
</dbReference>
<gene>
    <name evidence="3" type="ORF">Glove_219g193</name>
</gene>
<sequence>MQLLENITNRLGKLEENITQLNERRNSKRRISRNLNTHDEQQFESYKNLTNSVTNSTNNNDESNNTHNEIAQYLDQIMGKLENMESQITNAYQRIDQATGNQHSQQGENYNTQTHY</sequence>
<organism evidence="3 4">
    <name type="scientific">Diversispora epigaea</name>
    <dbReference type="NCBI Taxonomy" id="1348612"/>
    <lineage>
        <taxon>Eukaryota</taxon>
        <taxon>Fungi</taxon>
        <taxon>Fungi incertae sedis</taxon>
        <taxon>Mucoromycota</taxon>
        <taxon>Glomeromycotina</taxon>
        <taxon>Glomeromycetes</taxon>
        <taxon>Diversisporales</taxon>
        <taxon>Diversisporaceae</taxon>
        <taxon>Diversispora</taxon>
    </lineage>
</organism>
<evidence type="ECO:0000256" key="2">
    <source>
        <dbReference type="SAM" id="MobiDB-lite"/>
    </source>
</evidence>
<feature type="coiled-coil region" evidence="1">
    <location>
        <begin position="4"/>
        <end position="31"/>
    </location>
</feature>
<reference evidence="3 4" key="1">
    <citation type="submission" date="2018-08" db="EMBL/GenBank/DDBJ databases">
        <title>Genome and evolution of the arbuscular mycorrhizal fungus Diversispora epigaea (formerly Glomus versiforme) and its bacterial endosymbionts.</title>
        <authorList>
            <person name="Sun X."/>
            <person name="Fei Z."/>
            <person name="Harrison M."/>
        </authorList>
    </citation>
    <scope>NUCLEOTIDE SEQUENCE [LARGE SCALE GENOMIC DNA]</scope>
    <source>
        <strain evidence="3 4">IT104</strain>
    </source>
</reference>
<name>A0A397IP53_9GLOM</name>